<dbReference type="OrthoDB" id="426566at2"/>
<accession>A0A2T1BYR8</accession>
<keyword evidence="2" id="KW-1185">Reference proteome</keyword>
<comment type="caution">
    <text evidence="1">The sequence shown here is derived from an EMBL/GenBank/DDBJ whole genome shotgun (WGS) entry which is preliminary data.</text>
</comment>
<dbReference type="Proteomes" id="UP000238762">
    <property type="component" value="Unassembled WGS sequence"/>
</dbReference>
<dbReference type="AlphaFoldDB" id="A0A2T1BYR8"/>
<dbReference type="EMBL" id="PVWJ01000125">
    <property type="protein sequence ID" value="PSB01180.1"/>
    <property type="molecule type" value="Genomic_DNA"/>
</dbReference>
<dbReference type="RefSeq" id="WP_106290534.1">
    <property type="nucleotide sequence ID" value="NZ_CAWNTC010000158.1"/>
</dbReference>
<reference evidence="1 2" key="1">
    <citation type="submission" date="2018-02" db="EMBL/GenBank/DDBJ databases">
        <authorList>
            <person name="Cohen D.B."/>
            <person name="Kent A.D."/>
        </authorList>
    </citation>
    <scope>NUCLEOTIDE SEQUENCE [LARGE SCALE GENOMIC DNA]</scope>
    <source>
        <strain evidence="1 2">CCAP 1448/3</strain>
    </source>
</reference>
<reference evidence="1 2" key="2">
    <citation type="submission" date="2018-03" db="EMBL/GenBank/DDBJ databases">
        <title>The ancient ancestry and fast evolution of plastids.</title>
        <authorList>
            <person name="Moore K.R."/>
            <person name="Magnabosco C."/>
            <person name="Momper L."/>
            <person name="Gold D.A."/>
            <person name="Bosak T."/>
            <person name="Fournier G.P."/>
        </authorList>
    </citation>
    <scope>NUCLEOTIDE SEQUENCE [LARGE SCALE GENOMIC DNA]</scope>
    <source>
        <strain evidence="1 2">CCAP 1448/3</strain>
    </source>
</reference>
<sequence length="76" mass="8444">MTVVLKPSSLIPKGIQVQHSDRLTLFKFTNELGNRLQTLLDRKKADTLTPEETLELAAIGELDEIFSYINAVIASS</sequence>
<evidence type="ECO:0000313" key="1">
    <source>
        <dbReference type="EMBL" id="PSB01180.1"/>
    </source>
</evidence>
<gene>
    <name evidence="1" type="ORF">C7B64_19630</name>
</gene>
<proteinExistence type="predicted"/>
<organism evidence="1 2">
    <name type="scientific">Merismopedia glauca CCAP 1448/3</name>
    <dbReference type="NCBI Taxonomy" id="1296344"/>
    <lineage>
        <taxon>Bacteria</taxon>
        <taxon>Bacillati</taxon>
        <taxon>Cyanobacteriota</taxon>
        <taxon>Cyanophyceae</taxon>
        <taxon>Synechococcales</taxon>
        <taxon>Merismopediaceae</taxon>
        <taxon>Merismopedia</taxon>
    </lineage>
</organism>
<evidence type="ECO:0008006" key="3">
    <source>
        <dbReference type="Google" id="ProtNLM"/>
    </source>
</evidence>
<evidence type="ECO:0000313" key="2">
    <source>
        <dbReference type="Proteomes" id="UP000238762"/>
    </source>
</evidence>
<protein>
    <recommendedName>
        <fullName evidence="3">DUF4351 domain-containing protein</fullName>
    </recommendedName>
</protein>
<name>A0A2T1BYR8_9CYAN</name>